<keyword evidence="4 5" id="KW-0472">Membrane</keyword>
<feature type="transmembrane region" description="Helical" evidence="5">
    <location>
        <begin position="76"/>
        <end position="94"/>
    </location>
</feature>
<feature type="transmembrane region" description="Helical" evidence="5">
    <location>
        <begin position="274"/>
        <end position="291"/>
    </location>
</feature>
<keyword evidence="3 5" id="KW-1133">Transmembrane helix</keyword>
<accession>A1B114</accession>
<sequence length="386" mass="39122">MAGTDFPQRERITLLACFLAGGLGIGSWGANLPALGRRAGLDEGALGLVLLSFAAGAILAMTKAPPVIARIGAERLSVIAAGLFGLGIIGIGWVTQMAAAVILASLAGLVFGALDVAMNSQASYLERRARRPVMSSFHAMFSAGTLIGALTYAALAHRGVGNGSILSLSGSVIVVIAVAAFTRTTVAVAEPANDATTARSRARPGIAVLVLGTLAFVIFLAEGAIMDWAAVYLVRVIGTSESIGAAGYAIFAGMMLLGRLLGDRANRALGPSRLFRISVAAVALSMAAFLLSGSVYLAFAALACSGLAMANVIPLIFSAAGMLGARDGGRSLSRVISMGYAGILLGPALIGFLAQAVSLTASLSLVLVGLAAVAFFGRHFKEGILS</sequence>
<dbReference type="InterPro" id="IPR036259">
    <property type="entry name" value="MFS_trans_sf"/>
</dbReference>
<dbReference type="InterPro" id="IPR051788">
    <property type="entry name" value="MFS_Transporter"/>
</dbReference>
<dbReference type="OrthoDB" id="9810941at2"/>
<dbReference type="PANTHER" id="PTHR23514">
    <property type="entry name" value="BYPASS OF STOP CODON PROTEIN 6"/>
    <property type="match status" value="1"/>
</dbReference>
<dbReference type="InterPro" id="IPR011701">
    <property type="entry name" value="MFS"/>
</dbReference>
<protein>
    <submittedName>
        <fullName evidence="6">Major facilitator superfamily MFS_1</fullName>
    </submittedName>
</protein>
<evidence type="ECO:0000313" key="7">
    <source>
        <dbReference type="Proteomes" id="UP000000361"/>
    </source>
</evidence>
<dbReference type="CDD" id="cd17393">
    <property type="entry name" value="MFS_MosC_like"/>
    <property type="match status" value="1"/>
</dbReference>
<comment type="subcellular location">
    <subcellularLocation>
        <location evidence="1">Membrane</location>
        <topology evidence="1">Multi-pass membrane protein</topology>
    </subcellularLocation>
</comment>
<evidence type="ECO:0000313" key="6">
    <source>
        <dbReference type="EMBL" id="ABL69208.1"/>
    </source>
</evidence>
<feature type="transmembrane region" description="Helical" evidence="5">
    <location>
        <begin position="139"/>
        <end position="159"/>
    </location>
</feature>
<dbReference type="GeneID" id="93452317"/>
<dbReference type="RefSeq" id="WP_011747428.1">
    <property type="nucleotide sequence ID" value="NC_008686.1"/>
</dbReference>
<feature type="transmembrane region" description="Helical" evidence="5">
    <location>
        <begin position="165"/>
        <end position="186"/>
    </location>
</feature>
<feature type="transmembrane region" description="Helical" evidence="5">
    <location>
        <begin position="359"/>
        <end position="377"/>
    </location>
</feature>
<feature type="transmembrane region" description="Helical" evidence="5">
    <location>
        <begin position="335"/>
        <end position="353"/>
    </location>
</feature>
<organism evidence="6 7">
    <name type="scientific">Paracoccus denitrificans (strain Pd 1222)</name>
    <dbReference type="NCBI Taxonomy" id="318586"/>
    <lineage>
        <taxon>Bacteria</taxon>
        <taxon>Pseudomonadati</taxon>
        <taxon>Pseudomonadota</taxon>
        <taxon>Alphaproteobacteria</taxon>
        <taxon>Rhodobacterales</taxon>
        <taxon>Paracoccaceae</taxon>
        <taxon>Paracoccus</taxon>
    </lineage>
</organism>
<dbReference type="KEGG" id="pde:Pden_1100"/>
<name>A1B114_PARDP</name>
<feature type="transmembrane region" description="Helical" evidence="5">
    <location>
        <begin position="243"/>
        <end position="262"/>
    </location>
</feature>
<gene>
    <name evidence="6" type="ordered locus">Pden_1100</name>
</gene>
<evidence type="ECO:0000256" key="1">
    <source>
        <dbReference type="ARBA" id="ARBA00004141"/>
    </source>
</evidence>
<dbReference type="GO" id="GO:0016020">
    <property type="term" value="C:membrane"/>
    <property type="evidence" value="ECO:0007669"/>
    <property type="project" value="UniProtKB-SubCell"/>
</dbReference>
<proteinExistence type="predicted"/>
<evidence type="ECO:0000256" key="2">
    <source>
        <dbReference type="ARBA" id="ARBA00022692"/>
    </source>
</evidence>
<dbReference type="SUPFAM" id="SSF103473">
    <property type="entry name" value="MFS general substrate transporter"/>
    <property type="match status" value="1"/>
</dbReference>
<dbReference type="EnsemblBacteria" id="ABL69208">
    <property type="protein sequence ID" value="ABL69208"/>
    <property type="gene ID" value="Pden_1100"/>
</dbReference>
<feature type="transmembrane region" description="Helical" evidence="5">
    <location>
        <begin position="100"/>
        <end position="118"/>
    </location>
</feature>
<dbReference type="Gene3D" id="1.20.1250.20">
    <property type="entry name" value="MFS general substrate transporter like domains"/>
    <property type="match status" value="2"/>
</dbReference>
<dbReference type="EMBL" id="CP000489">
    <property type="protein sequence ID" value="ABL69208.1"/>
    <property type="molecule type" value="Genomic_DNA"/>
</dbReference>
<dbReference type="eggNOG" id="COG0738">
    <property type="taxonomic scope" value="Bacteria"/>
</dbReference>
<reference evidence="7" key="1">
    <citation type="submission" date="2006-12" db="EMBL/GenBank/DDBJ databases">
        <title>Complete sequence of chromosome 1 of Paracoccus denitrificans PD1222.</title>
        <authorList>
            <person name="Copeland A."/>
            <person name="Lucas S."/>
            <person name="Lapidus A."/>
            <person name="Barry K."/>
            <person name="Detter J.C."/>
            <person name="Glavina del Rio T."/>
            <person name="Hammon N."/>
            <person name="Israni S."/>
            <person name="Dalin E."/>
            <person name="Tice H."/>
            <person name="Pitluck S."/>
            <person name="Munk A.C."/>
            <person name="Brettin T."/>
            <person name="Bruce D."/>
            <person name="Han C."/>
            <person name="Tapia R."/>
            <person name="Gilna P."/>
            <person name="Schmutz J."/>
            <person name="Larimer F."/>
            <person name="Land M."/>
            <person name="Hauser L."/>
            <person name="Kyrpides N."/>
            <person name="Lykidis A."/>
            <person name="Spiro S."/>
            <person name="Richardson D.J."/>
            <person name="Moir J.W.B."/>
            <person name="Ferguson S.J."/>
            <person name="van Spanning R.J.M."/>
            <person name="Richardson P."/>
        </authorList>
    </citation>
    <scope>NUCLEOTIDE SEQUENCE [LARGE SCALE GENOMIC DNA]</scope>
    <source>
        <strain evidence="7">Pd 1222</strain>
    </source>
</reference>
<dbReference type="GO" id="GO:0022857">
    <property type="term" value="F:transmembrane transporter activity"/>
    <property type="evidence" value="ECO:0007669"/>
    <property type="project" value="InterPro"/>
</dbReference>
<dbReference type="AlphaFoldDB" id="A1B114"/>
<dbReference type="PANTHER" id="PTHR23514:SF13">
    <property type="entry name" value="INNER MEMBRANE PROTEIN YBJJ"/>
    <property type="match status" value="1"/>
</dbReference>
<feature type="transmembrane region" description="Helical" evidence="5">
    <location>
        <begin position="12"/>
        <end position="32"/>
    </location>
</feature>
<dbReference type="Proteomes" id="UP000000361">
    <property type="component" value="Chromosome 1"/>
</dbReference>
<dbReference type="HOGENOM" id="CLU_035309_1_1_5"/>
<feature type="transmembrane region" description="Helical" evidence="5">
    <location>
        <begin position="206"/>
        <end position="231"/>
    </location>
</feature>
<keyword evidence="7" id="KW-1185">Reference proteome</keyword>
<feature type="transmembrane region" description="Helical" evidence="5">
    <location>
        <begin position="44"/>
        <end position="64"/>
    </location>
</feature>
<evidence type="ECO:0000256" key="3">
    <source>
        <dbReference type="ARBA" id="ARBA00022989"/>
    </source>
</evidence>
<dbReference type="STRING" id="318586.Pden_1100"/>
<evidence type="ECO:0000256" key="5">
    <source>
        <dbReference type="SAM" id="Phobius"/>
    </source>
</evidence>
<keyword evidence="2 5" id="KW-0812">Transmembrane</keyword>
<dbReference type="Pfam" id="PF07690">
    <property type="entry name" value="MFS_1"/>
    <property type="match status" value="1"/>
</dbReference>
<feature type="transmembrane region" description="Helical" evidence="5">
    <location>
        <begin position="297"/>
        <end position="323"/>
    </location>
</feature>
<evidence type="ECO:0000256" key="4">
    <source>
        <dbReference type="ARBA" id="ARBA00023136"/>
    </source>
</evidence>